<keyword evidence="1" id="KW-0472">Membrane</keyword>
<dbReference type="Proteomes" id="UP001161409">
    <property type="component" value="Unassembled WGS sequence"/>
</dbReference>
<proteinExistence type="predicted"/>
<dbReference type="EMBL" id="BSNF01000001">
    <property type="protein sequence ID" value="GLQ05360.1"/>
    <property type="molecule type" value="Genomic_DNA"/>
</dbReference>
<evidence type="ECO:0000313" key="4">
    <source>
        <dbReference type="EMBL" id="GLQ05360.1"/>
    </source>
</evidence>
<feature type="domain" description="HAMP" evidence="3">
    <location>
        <begin position="314"/>
        <end position="368"/>
    </location>
</feature>
<gene>
    <name evidence="4" type="primary">cyaA</name>
    <name evidence="4" type="ORF">GCM10007924_05810</name>
</gene>
<name>A0ABQ5U106_9PROT</name>
<protein>
    <submittedName>
        <fullName evidence="4">Adenylate/guanylate cyclase domain-containing protein</fullName>
    </submittedName>
</protein>
<dbReference type="Gene3D" id="3.30.70.1230">
    <property type="entry name" value="Nucleotide cyclase"/>
    <property type="match status" value="1"/>
</dbReference>
<sequence length="579" mass="64004">MVAVAVLSVLGISIISGLTNTRELLIDKAKAEMDLVKANLENLLNPAEEQVRYLAELIYRGQIDSDDVQALEHSLLAGLAGSSQIKGLVFVYPNLTTIVADRRTEKTFLFDNSGDPITAATVSDAFDHRTGSWQRLVYAPDAGETVLSFRQPIYKENDLIGILFAAVPVSVISKAIQKNGLSEDEDRFILYGKDHVLTQDAYPVNSDTVTYEGVVPKLSEIRDPVLANIWKGDRSPFRLFRDELGFDGHILDVNGERYQFFYTSLEGYTDRPFIIGYRVKYEDATREVRRLAMAGIVGLGILVLGVILAFFMGRRIARPIRVLSNASKKVSGLDFSAEAELPSSRFQEIDEAAQAHATMLRGLHWFENYVPKSLVRQLMESGVAASETRCVSVMFTDIVGFTSLAETMSSHEVADLLNHHFELVTNCIEAEGGTVDKFIGDAVMAFWGAPAHQEDHAERACRAAQKIDAAIHQDNRERVKAGEPPIRMRIGIHSGELVVGNIGSSGRINYTVVGDTVNIAQRIEQLGKSLPNQNCPSEVCTLISEETRQAAHIDTGVRDVGTHSVKGRHKSVQVYRLER</sequence>
<reference evidence="4" key="2">
    <citation type="submission" date="2023-01" db="EMBL/GenBank/DDBJ databases">
        <title>Draft genome sequence of Sneathiella chinensis strain NBRC 103408.</title>
        <authorList>
            <person name="Sun Q."/>
            <person name="Mori K."/>
        </authorList>
    </citation>
    <scope>NUCLEOTIDE SEQUENCE</scope>
    <source>
        <strain evidence="4">NBRC 103408</strain>
    </source>
</reference>
<accession>A0ABQ5U106</accession>
<dbReference type="PROSITE" id="PS50885">
    <property type="entry name" value="HAMP"/>
    <property type="match status" value="1"/>
</dbReference>
<reference evidence="4" key="1">
    <citation type="journal article" date="2014" name="Int. J. Syst. Evol. Microbiol.">
        <title>Complete genome of a new Firmicutes species belonging to the dominant human colonic microbiota ('Ruminococcus bicirculans') reveals two chromosomes and a selective capacity to utilize plant glucans.</title>
        <authorList>
            <consortium name="NISC Comparative Sequencing Program"/>
            <person name="Wegmann U."/>
            <person name="Louis P."/>
            <person name="Goesmann A."/>
            <person name="Henrissat B."/>
            <person name="Duncan S.H."/>
            <person name="Flint H.J."/>
        </authorList>
    </citation>
    <scope>NUCLEOTIDE SEQUENCE</scope>
    <source>
        <strain evidence="4">NBRC 103408</strain>
    </source>
</reference>
<dbReference type="CDD" id="cd07302">
    <property type="entry name" value="CHD"/>
    <property type="match status" value="1"/>
</dbReference>
<dbReference type="InterPro" id="IPR029787">
    <property type="entry name" value="Nucleotide_cyclase"/>
</dbReference>
<dbReference type="Pfam" id="PF00211">
    <property type="entry name" value="Guanylate_cyc"/>
    <property type="match status" value="1"/>
</dbReference>
<keyword evidence="1" id="KW-0812">Transmembrane</keyword>
<dbReference type="SUPFAM" id="SSF55073">
    <property type="entry name" value="Nucleotide cyclase"/>
    <property type="match status" value="1"/>
</dbReference>
<dbReference type="InterPro" id="IPR001054">
    <property type="entry name" value="A/G_cyclase"/>
</dbReference>
<dbReference type="InterPro" id="IPR050697">
    <property type="entry name" value="Adenylyl/Guanylyl_Cyclase_3/4"/>
</dbReference>
<evidence type="ECO:0000313" key="5">
    <source>
        <dbReference type="Proteomes" id="UP001161409"/>
    </source>
</evidence>
<dbReference type="PANTHER" id="PTHR43081">
    <property type="entry name" value="ADENYLATE CYCLASE, TERMINAL-DIFFERENTIATION SPECIFIC-RELATED"/>
    <property type="match status" value="1"/>
</dbReference>
<keyword evidence="5" id="KW-1185">Reference proteome</keyword>
<comment type="caution">
    <text evidence="4">The sequence shown here is derived from an EMBL/GenBank/DDBJ whole genome shotgun (WGS) entry which is preliminary data.</text>
</comment>
<keyword evidence="1" id="KW-1133">Transmembrane helix</keyword>
<feature type="domain" description="Guanylate cyclase" evidence="2">
    <location>
        <begin position="392"/>
        <end position="524"/>
    </location>
</feature>
<organism evidence="4 5">
    <name type="scientific">Sneathiella chinensis</name>
    <dbReference type="NCBI Taxonomy" id="349750"/>
    <lineage>
        <taxon>Bacteria</taxon>
        <taxon>Pseudomonadati</taxon>
        <taxon>Pseudomonadota</taxon>
        <taxon>Alphaproteobacteria</taxon>
        <taxon>Sneathiellales</taxon>
        <taxon>Sneathiellaceae</taxon>
        <taxon>Sneathiella</taxon>
    </lineage>
</organism>
<dbReference type="PANTHER" id="PTHR43081:SF1">
    <property type="entry name" value="ADENYLATE CYCLASE, TERMINAL-DIFFERENTIATION SPECIFIC"/>
    <property type="match status" value="1"/>
</dbReference>
<evidence type="ECO:0000259" key="2">
    <source>
        <dbReference type="PROSITE" id="PS50125"/>
    </source>
</evidence>
<dbReference type="Gene3D" id="6.10.340.10">
    <property type="match status" value="1"/>
</dbReference>
<dbReference type="SMART" id="SM00044">
    <property type="entry name" value="CYCc"/>
    <property type="match status" value="1"/>
</dbReference>
<feature type="transmembrane region" description="Helical" evidence="1">
    <location>
        <begin position="291"/>
        <end position="311"/>
    </location>
</feature>
<dbReference type="PROSITE" id="PS50125">
    <property type="entry name" value="GUANYLATE_CYCLASE_2"/>
    <property type="match status" value="1"/>
</dbReference>
<evidence type="ECO:0000256" key="1">
    <source>
        <dbReference type="SAM" id="Phobius"/>
    </source>
</evidence>
<dbReference type="InterPro" id="IPR003660">
    <property type="entry name" value="HAMP_dom"/>
</dbReference>
<evidence type="ECO:0000259" key="3">
    <source>
        <dbReference type="PROSITE" id="PS50885"/>
    </source>
</evidence>